<keyword evidence="2" id="KW-1185">Reference proteome</keyword>
<dbReference type="AlphaFoldDB" id="A0A162U271"/>
<organism evidence="1 2">
    <name type="scientific">Phycomyces blakesleeanus (strain ATCC 8743b / DSM 1359 / FGSC 10004 / NBRC 33097 / NRRL 1555)</name>
    <dbReference type="NCBI Taxonomy" id="763407"/>
    <lineage>
        <taxon>Eukaryota</taxon>
        <taxon>Fungi</taxon>
        <taxon>Fungi incertae sedis</taxon>
        <taxon>Mucoromycota</taxon>
        <taxon>Mucoromycotina</taxon>
        <taxon>Mucoromycetes</taxon>
        <taxon>Mucorales</taxon>
        <taxon>Phycomycetaceae</taxon>
        <taxon>Phycomyces</taxon>
    </lineage>
</organism>
<evidence type="ECO:0000313" key="2">
    <source>
        <dbReference type="Proteomes" id="UP000077315"/>
    </source>
</evidence>
<dbReference type="RefSeq" id="XP_018289783.1">
    <property type="nucleotide sequence ID" value="XM_018436333.1"/>
</dbReference>
<evidence type="ECO:0000313" key="1">
    <source>
        <dbReference type="EMBL" id="OAD71743.1"/>
    </source>
</evidence>
<sequence length="199" mass="22889">MIEIDLAEVKQALRKLQRQFRNQFAPAVSVEDQTTLQQSIIEQSSLERIAKCILHEQNWKTRCKEVLQGQSLPLLVNLSDYVLKVKRLHLKTLDRTVKNDIINKDYLTVSKNGRISQRKQRILHDAFGEVGKECFKSDNQMHKRRMAEKNKTQQDLSDYLLSSPDMSETGYVELSIIADVLSASLTASVELACKRSRRS</sequence>
<dbReference type="VEuPathDB" id="FungiDB:PHYBLDRAFT_170404"/>
<name>A0A162U271_PHYB8</name>
<dbReference type="GeneID" id="28997239"/>
<dbReference type="EMBL" id="KV440985">
    <property type="protein sequence ID" value="OAD71743.1"/>
    <property type="molecule type" value="Genomic_DNA"/>
</dbReference>
<protein>
    <submittedName>
        <fullName evidence="1">Uncharacterized protein</fullName>
    </submittedName>
</protein>
<dbReference type="Proteomes" id="UP000077315">
    <property type="component" value="Unassembled WGS sequence"/>
</dbReference>
<proteinExistence type="predicted"/>
<dbReference type="InParanoid" id="A0A162U271"/>
<gene>
    <name evidence="1" type="ORF">PHYBLDRAFT_170404</name>
</gene>
<accession>A0A162U271</accession>
<reference evidence="2" key="1">
    <citation type="submission" date="2015-06" db="EMBL/GenBank/DDBJ databases">
        <title>Expansion of signal transduction pathways in fungi by whole-genome duplication.</title>
        <authorList>
            <consortium name="DOE Joint Genome Institute"/>
            <person name="Corrochano L.M."/>
            <person name="Kuo A."/>
            <person name="Marcet-Houben M."/>
            <person name="Polaino S."/>
            <person name="Salamov A."/>
            <person name="Villalobos J.M."/>
            <person name="Alvarez M.I."/>
            <person name="Avalos J."/>
            <person name="Benito E.P."/>
            <person name="Benoit I."/>
            <person name="Burger G."/>
            <person name="Camino L.P."/>
            <person name="Canovas D."/>
            <person name="Cerda-Olmedo E."/>
            <person name="Cheng J.-F."/>
            <person name="Dominguez A."/>
            <person name="Elias M."/>
            <person name="Eslava A.P."/>
            <person name="Glaser F."/>
            <person name="Grimwood J."/>
            <person name="Gutierrez G."/>
            <person name="Heitman J."/>
            <person name="Henrissat B."/>
            <person name="Iturriaga E.A."/>
            <person name="Lang B.F."/>
            <person name="Lavin J.L."/>
            <person name="Lee S."/>
            <person name="Li W."/>
            <person name="Lindquist E."/>
            <person name="Lopez-Garcia S."/>
            <person name="Luque E.M."/>
            <person name="Marcos A.T."/>
            <person name="Martin J."/>
            <person name="McCluskey K."/>
            <person name="Medina H.R."/>
            <person name="Miralles-Duran A."/>
            <person name="Miyazaki A."/>
            <person name="Munoz-Torres E."/>
            <person name="Oguiza J.A."/>
            <person name="Ohm R."/>
            <person name="Olmedo M."/>
            <person name="Orejas M."/>
            <person name="Ortiz-Castellanos L."/>
            <person name="Pisabarro A.G."/>
            <person name="Rodriguez-Romero J."/>
            <person name="Ruiz-Herrera J."/>
            <person name="Ruiz-Vazquez R."/>
            <person name="Sanz C."/>
            <person name="Schackwitz W."/>
            <person name="Schmutz J."/>
            <person name="Shahriari M."/>
            <person name="Shelest E."/>
            <person name="Silva-Franco F."/>
            <person name="Soanes D."/>
            <person name="Syed K."/>
            <person name="Tagua V.G."/>
            <person name="Talbot N.J."/>
            <person name="Thon M."/>
            <person name="De vries R.P."/>
            <person name="Wiebenga A."/>
            <person name="Yadav J.S."/>
            <person name="Braun E.L."/>
            <person name="Baker S."/>
            <person name="Garre V."/>
            <person name="Horwitz B."/>
            <person name="Torres-Martinez S."/>
            <person name="Idnurm A."/>
            <person name="Herrera-Estrella A."/>
            <person name="Gabaldon T."/>
            <person name="Grigoriev I.V."/>
        </authorList>
    </citation>
    <scope>NUCLEOTIDE SEQUENCE [LARGE SCALE GENOMIC DNA]</scope>
    <source>
        <strain evidence="2">NRRL 1555(-)</strain>
    </source>
</reference>